<dbReference type="EMBL" id="JAGYWB010000010">
    <property type="protein sequence ID" value="KAI0507328.1"/>
    <property type="molecule type" value="Genomic_DNA"/>
</dbReference>
<proteinExistence type="predicted"/>
<protein>
    <submittedName>
        <fullName evidence="1">Uncharacterized protein</fullName>
    </submittedName>
</protein>
<sequence>MLIDACIFFFSKYRFKFLWRNILRGHQNQTFQHLQFRQTKMTKIKNKNEVEYR</sequence>
<gene>
    <name evidence="1" type="ORF">KFK09_013450</name>
</gene>
<evidence type="ECO:0000313" key="1">
    <source>
        <dbReference type="EMBL" id="KAI0507328.1"/>
    </source>
</evidence>
<name>A0A8T3B945_DENNO</name>
<evidence type="ECO:0000313" key="2">
    <source>
        <dbReference type="Proteomes" id="UP000829196"/>
    </source>
</evidence>
<organism evidence="1 2">
    <name type="scientific">Dendrobium nobile</name>
    <name type="common">Orchid</name>
    <dbReference type="NCBI Taxonomy" id="94219"/>
    <lineage>
        <taxon>Eukaryota</taxon>
        <taxon>Viridiplantae</taxon>
        <taxon>Streptophyta</taxon>
        <taxon>Embryophyta</taxon>
        <taxon>Tracheophyta</taxon>
        <taxon>Spermatophyta</taxon>
        <taxon>Magnoliopsida</taxon>
        <taxon>Liliopsida</taxon>
        <taxon>Asparagales</taxon>
        <taxon>Orchidaceae</taxon>
        <taxon>Epidendroideae</taxon>
        <taxon>Malaxideae</taxon>
        <taxon>Dendrobiinae</taxon>
        <taxon>Dendrobium</taxon>
    </lineage>
</organism>
<accession>A0A8T3B945</accession>
<keyword evidence="2" id="KW-1185">Reference proteome</keyword>
<dbReference type="AlphaFoldDB" id="A0A8T3B945"/>
<dbReference type="Proteomes" id="UP000829196">
    <property type="component" value="Unassembled WGS sequence"/>
</dbReference>
<comment type="caution">
    <text evidence="1">The sequence shown here is derived from an EMBL/GenBank/DDBJ whole genome shotgun (WGS) entry which is preliminary data.</text>
</comment>
<reference evidence="1" key="1">
    <citation type="journal article" date="2022" name="Front. Genet.">
        <title>Chromosome-Scale Assembly of the Dendrobium nobile Genome Provides Insights Into the Molecular Mechanism of the Biosynthesis of the Medicinal Active Ingredient of Dendrobium.</title>
        <authorList>
            <person name="Xu Q."/>
            <person name="Niu S.-C."/>
            <person name="Li K.-L."/>
            <person name="Zheng P.-J."/>
            <person name="Zhang X.-J."/>
            <person name="Jia Y."/>
            <person name="Liu Y."/>
            <person name="Niu Y.-X."/>
            <person name="Yu L.-H."/>
            <person name="Chen D.-F."/>
            <person name="Zhang G.-Q."/>
        </authorList>
    </citation>
    <scope>NUCLEOTIDE SEQUENCE</scope>
    <source>
        <tissue evidence="1">Leaf</tissue>
    </source>
</reference>